<accession>A0ABT1CJS2</accession>
<protein>
    <submittedName>
        <fullName evidence="1">Uncharacterized protein</fullName>
    </submittedName>
</protein>
<reference evidence="1 2" key="1">
    <citation type="submission" date="2022-06" db="EMBL/GenBank/DDBJ databases">
        <title>Whole-genome of Asaia lannensis strain LMG 27011T.</title>
        <authorList>
            <person name="Sombolestani A."/>
        </authorList>
    </citation>
    <scope>NUCLEOTIDE SEQUENCE [LARGE SCALE GENOMIC DNA]</scope>
    <source>
        <strain evidence="1 2">NBRC 102526</strain>
    </source>
</reference>
<dbReference type="RefSeq" id="WP_222548422.1">
    <property type="nucleotide sequence ID" value="NZ_BAPW01000042.1"/>
</dbReference>
<organism evidence="1 2">
    <name type="scientific">Asaia lannensis NBRC 102526</name>
    <dbReference type="NCBI Taxonomy" id="1307926"/>
    <lineage>
        <taxon>Bacteria</taxon>
        <taxon>Pseudomonadati</taxon>
        <taxon>Pseudomonadota</taxon>
        <taxon>Alphaproteobacteria</taxon>
        <taxon>Acetobacterales</taxon>
        <taxon>Acetobacteraceae</taxon>
        <taxon>Asaia</taxon>
    </lineage>
</organism>
<comment type="caution">
    <text evidence="1">The sequence shown here is derived from an EMBL/GenBank/DDBJ whole genome shotgun (WGS) entry which is preliminary data.</text>
</comment>
<sequence>MTDQIEIANEATRPEERIEQALDRIAYALHHPKVTTQPDPVDLQPLAANIEALRLRVRDLIAGLDDEEGL</sequence>
<evidence type="ECO:0000313" key="2">
    <source>
        <dbReference type="Proteomes" id="UP001523401"/>
    </source>
</evidence>
<dbReference type="EMBL" id="JAMXQU010000015">
    <property type="protein sequence ID" value="MCO6161108.1"/>
    <property type="molecule type" value="Genomic_DNA"/>
</dbReference>
<name>A0ABT1CJS2_9PROT</name>
<dbReference type="Proteomes" id="UP001523401">
    <property type="component" value="Unassembled WGS sequence"/>
</dbReference>
<keyword evidence="2" id="KW-1185">Reference proteome</keyword>
<proteinExistence type="predicted"/>
<evidence type="ECO:0000313" key="1">
    <source>
        <dbReference type="EMBL" id="MCO6161108.1"/>
    </source>
</evidence>
<gene>
    <name evidence="1" type="ORF">NF685_13800</name>
</gene>